<dbReference type="RefSeq" id="WP_137977546.1">
    <property type="nucleotide sequence ID" value="NZ_BAAASO010000015.1"/>
</dbReference>
<dbReference type="OrthoDB" id="9788068at2"/>
<dbReference type="EMBL" id="BJHW01000001">
    <property type="protein sequence ID" value="GDY52838.1"/>
    <property type="molecule type" value="Genomic_DNA"/>
</dbReference>
<reference evidence="9 10" key="1">
    <citation type="journal article" date="2020" name="Int. J. Syst. Evol. Microbiol.">
        <title>Reclassification of Streptomyces castelarensis and Streptomyces sporoclivatus as later heterotypic synonyms of Streptomyces antimycoticus.</title>
        <authorList>
            <person name="Komaki H."/>
            <person name="Tamura T."/>
        </authorList>
    </citation>
    <scope>NUCLEOTIDE SEQUENCE [LARGE SCALE GENOMIC DNA]</scope>
    <source>
        <strain evidence="9 10">NBRC 13459</strain>
    </source>
</reference>
<dbReference type="InterPro" id="IPR020827">
    <property type="entry name" value="Asparaginase/glutaminase_AS1"/>
</dbReference>
<protein>
    <recommendedName>
        <fullName evidence="2">asparaginase</fullName>
        <ecNumber evidence="2">3.5.1.1</ecNumber>
    </recommendedName>
</protein>
<dbReference type="InterPro" id="IPR027474">
    <property type="entry name" value="L-asparaginase_N"/>
</dbReference>
<dbReference type="PRINTS" id="PR00139">
    <property type="entry name" value="ASNGLNASE"/>
</dbReference>
<dbReference type="SFLD" id="SFLDS00057">
    <property type="entry name" value="Glutaminase/Asparaginase"/>
    <property type="match status" value="1"/>
</dbReference>
<sequence>MRRIVVLSTGGTIATRRDAHGTRLAADPADALLERLPWPPPPGVAVEARDVFCLGSYLLTPADMYGVAAAVREALADDGVSGVVVTHGTDSLEETAYLVDLFHGDPRPVVFTGAMRPADAPDSDGPRNLADAIAVADAAVARDLGVLVCFDGQVYPARGTRKAHTTAPAAFTAPDGGPLGRVGDGEVKISAVPVRSKPLDPGTFRPDATRVDIVACYPGCDVRALRAVADAGARGVVLEATGAGNANPEVAEEVARLTASGVVVALSTRVHAGPVAALYGNGGGADLLRAGAVPTGTLRPSQTRVLLIALLGAYGDPRRVRAELNNSLERTSQS</sequence>
<dbReference type="Pfam" id="PF17763">
    <property type="entry name" value="Asparaginase_C"/>
    <property type="match status" value="1"/>
</dbReference>
<dbReference type="GO" id="GO:0006528">
    <property type="term" value="P:asparagine metabolic process"/>
    <property type="evidence" value="ECO:0007669"/>
    <property type="project" value="InterPro"/>
</dbReference>
<dbReference type="SUPFAM" id="SSF53774">
    <property type="entry name" value="Glutaminase/Asparaginase"/>
    <property type="match status" value="1"/>
</dbReference>
<proteinExistence type="inferred from homology"/>
<organism evidence="9 10">
    <name type="scientific">Streptomyces violaceusniger</name>
    <dbReference type="NCBI Taxonomy" id="68280"/>
    <lineage>
        <taxon>Bacteria</taxon>
        <taxon>Bacillati</taxon>
        <taxon>Actinomycetota</taxon>
        <taxon>Actinomycetes</taxon>
        <taxon>Kitasatosporales</taxon>
        <taxon>Streptomycetaceae</taxon>
        <taxon>Streptomyces</taxon>
        <taxon>Streptomyces violaceusniger group</taxon>
    </lineage>
</organism>
<evidence type="ECO:0000313" key="9">
    <source>
        <dbReference type="EMBL" id="GDY52838.1"/>
    </source>
</evidence>
<dbReference type="AlphaFoldDB" id="A0A4D4L2L3"/>
<dbReference type="PIRSF" id="PIRSF001220">
    <property type="entry name" value="L-ASNase_gatD"/>
    <property type="match status" value="1"/>
</dbReference>
<dbReference type="PROSITE" id="PS51732">
    <property type="entry name" value="ASN_GLN_ASE_3"/>
    <property type="match status" value="1"/>
</dbReference>
<evidence type="ECO:0000256" key="2">
    <source>
        <dbReference type="ARBA" id="ARBA00012920"/>
    </source>
</evidence>
<dbReference type="Proteomes" id="UP000301309">
    <property type="component" value="Unassembled WGS sequence"/>
</dbReference>
<dbReference type="Pfam" id="PF00710">
    <property type="entry name" value="Asparaginase"/>
    <property type="match status" value="1"/>
</dbReference>
<comment type="caution">
    <text evidence="9">The sequence shown here is derived from an EMBL/GenBank/DDBJ whole genome shotgun (WGS) entry which is preliminary data.</text>
</comment>
<feature type="domain" description="L-asparaginase N-terminal" evidence="7">
    <location>
        <begin position="3"/>
        <end position="191"/>
    </location>
</feature>
<dbReference type="Gene3D" id="3.40.50.1170">
    <property type="entry name" value="L-asparaginase, N-terminal domain"/>
    <property type="match status" value="1"/>
</dbReference>
<feature type="active site" evidence="6">
    <location>
        <position position="12"/>
    </location>
</feature>
<dbReference type="SMART" id="SM00870">
    <property type="entry name" value="Asparaginase"/>
    <property type="match status" value="1"/>
</dbReference>
<dbReference type="PANTHER" id="PTHR11707:SF28">
    <property type="entry name" value="60 KDA LYSOPHOSPHOLIPASE"/>
    <property type="match status" value="1"/>
</dbReference>
<feature type="binding site" evidence="5">
    <location>
        <position position="56"/>
    </location>
    <ligand>
        <name>substrate</name>
    </ligand>
</feature>
<comment type="similarity">
    <text evidence="1">Belongs to the asparaginase 1 family.</text>
</comment>
<dbReference type="PIRSF" id="PIRSF500176">
    <property type="entry name" value="L_ASNase"/>
    <property type="match status" value="1"/>
</dbReference>
<evidence type="ECO:0000256" key="5">
    <source>
        <dbReference type="PIRSR" id="PIRSR001220-2"/>
    </source>
</evidence>
<dbReference type="PROSITE" id="PS00144">
    <property type="entry name" value="ASN_GLN_ASE_1"/>
    <property type="match status" value="1"/>
</dbReference>
<evidence type="ECO:0000256" key="3">
    <source>
        <dbReference type="ARBA" id="ARBA00022801"/>
    </source>
</evidence>
<dbReference type="InterPro" id="IPR040919">
    <property type="entry name" value="Asparaginase_C"/>
</dbReference>
<keyword evidence="10" id="KW-1185">Reference proteome</keyword>
<dbReference type="InterPro" id="IPR006034">
    <property type="entry name" value="Asparaginase/glutaminase-like"/>
</dbReference>
<dbReference type="EC" id="3.5.1.1" evidence="2"/>
<evidence type="ECO:0000256" key="6">
    <source>
        <dbReference type="PROSITE-ProRule" id="PRU10099"/>
    </source>
</evidence>
<dbReference type="InterPro" id="IPR027473">
    <property type="entry name" value="L-asparaginase_C"/>
</dbReference>
<dbReference type="CDD" id="cd08964">
    <property type="entry name" value="L-asparaginase_II"/>
    <property type="match status" value="1"/>
</dbReference>
<feature type="domain" description="Asparaginase/glutaminase C-terminal" evidence="8">
    <location>
        <begin position="210"/>
        <end position="322"/>
    </location>
</feature>
<evidence type="ECO:0000259" key="8">
    <source>
        <dbReference type="Pfam" id="PF17763"/>
    </source>
</evidence>
<dbReference type="GO" id="GO:0004067">
    <property type="term" value="F:asparaginase activity"/>
    <property type="evidence" value="ECO:0007669"/>
    <property type="project" value="UniProtKB-UniRule"/>
</dbReference>
<feature type="active site" description="O-isoaspartyl threonine intermediate" evidence="4">
    <location>
        <position position="12"/>
    </location>
</feature>
<evidence type="ECO:0000256" key="4">
    <source>
        <dbReference type="PIRSR" id="PIRSR001220-1"/>
    </source>
</evidence>
<evidence type="ECO:0000259" key="7">
    <source>
        <dbReference type="Pfam" id="PF00710"/>
    </source>
</evidence>
<evidence type="ECO:0000256" key="1">
    <source>
        <dbReference type="ARBA" id="ARBA00010518"/>
    </source>
</evidence>
<dbReference type="InterPro" id="IPR036152">
    <property type="entry name" value="Asp/glu_Ase-like_sf"/>
</dbReference>
<dbReference type="Gene3D" id="3.40.50.40">
    <property type="match status" value="1"/>
</dbReference>
<evidence type="ECO:0000313" key="10">
    <source>
        <dbReference type="Proteomes" id="UP000301309"/>
    </source>
</evidence>
<dbReference type="InterPro" id="IPR037152">
    <property type="entry name" value="L-asparaginase_N_sf"/>
</dbReference>
<keyword evidence="3" id="KW-0378">Hydrolase</keyword>
<gene>
    <name evidence="9" type="ORF">SVIO_034610</name>
</gene>
<dbReference type="InterPro" id="IPR004550">
    <property type="entry name" value="AsnASE_II"/>
</dbReference>
<dbReference type="PANTHER" id="PTHR11707">
    <property type="entry name" value="L-ASPARAGINASE"/>
    <property type="match status" value="1"/>
</dbReference>
<feature type="binding site" evidence="5">
    <location>
        <begin position="89"/>
        <end position="90"/>
    </location>
    <ligand>
        <name>substrate</name>
    </ligand>
</feature>
<accession>A0A4D4L2L3</accession>
<name>A0A4D4L2L3_STRVO</name>